<reference evidence="2" key="1">
    <citation type="submission" date="2017-08" db="EMBL/GenBank/DDBJ databases">
        <authorList>
            <person name="Polle J.E."/>
            <person name="Barry K."/>
            <person name="Cushman J."/>
            <person name="Schmutz J."/>
            <person name="Tran D."/>
            <person name="Hathwaick L.T."/>
            <person name="Yim W.C."/>
            <person name="Jenkins J."/>
            <person name="Mckie-Krisberg Z.M."/>
            <person name="Prochnik S."/>
            <person name="Lindquist E."/>
            <person name="Dockter R.B."/>
            <person name="Adam C."/>
            <person name="Molina H."/>
            <person name="Bunkerborg J."/>
            <person name="Jin E."/>
            <person name="Buchheim M."/>
            <person name="Magnuson J."/>
        </authorList>
    </citation>
    <scope>NUCLEOTIDE SEQUENCE</scope>
    <source>
        <strain evidence="2">CCAP 19/18</strain>
    </source>
</reference>
<dbReference type="EMBL" id="MU069753">
    <property type="protein sequence ID" value="KAF5834486.1"/>
    <property type="molecule type" value="Genomic_DNA"/>
</dbReference>
<sequence>MYVPVLRRDLGRNKRVKNSSKLWALNASDVAGPTRADTQHDFLIVTYTEGKEVIVDACFREQFQIPHPSEHYVGLLELVPDVYVGSRPHLTAIVELLCSEMAQSFRARGMPLAPWCCTSTMLSRWLPLQAAGTPCALSPYDSIPANNSEPKAAAVAAAPASSSSAAALASESASAAAAAASAAAPEGTIEAAATIAAAATAELFPFRASPPVINLDPAAAVAGAGVLESLSASTQHTQQEQQQQEQQGQEQQQQQPALPSCRSPSHTCISSSNGDSCNAVPSNLALPTSSKSCHSKHGPHPHSNRAPKFVCLDDHAPKQAKDCMSCRTSMPGAFQAQTHNFLGVEHSASSLSCTSNSSFSISASSAREHERAPYFTFLK</sequence>
<accession>A0ABQ7GIS2</accession>
<dbReference type="Pfam" id="PF04720">
    <property type="entry name" value="PDDEXK_6"/>
    <property type="match status" value="1"/>
</dbReference>
<evidence type="ECO:0000313" key="3">
    <source>
        <dbReference type="Proteomes" id="UP000815325"/>
    </source>
</evidence>
<feature type="compositionally biased region" description="Low complexity" evidence="1">
    <location>
        <begin position="238"/>
        <end position="255"/>
    </location>
</feature>
<dbReference type="InterPro" id="IPR006502">
    <property type="entry name" value="PDDEXK-like"/>
</dbReference>
<proteinExistence type="predicted"/>
<keyword evidence="3" id="KW-1185">Reference proteome</keyword>
<protein>
    <submittedName>
        <fullName evidence="2">Uncharacterized protein</fullName>
    </submittedName>
</protein>
<evidence type="ECO:0000256" key="1">
    <source>
        <dbReference type="SAM" id="MobiDB-lite"/>
    </source>
</evidence>
<organism evidence="2 3">
    <name type="scientific">Dunaliella salina</name>
    <name type="common">Green alga</name>
    <name type="synonym">Protococcus salinus</name>
    <dbReference type="NCBI Taxonomy" id="3046"/>
    <lineage>
        <taxon>Eukaryota</taxon>
        <taxon>Viridiplantae</taxon>
        <taxon>Chlorophyta</taxon>
        <taxon>core chlorophytes</taxon>
        <taxon>Chlorophyceae</taxon>
        <taxon>CS clade</taxon>
        <taxon>Chlamydomonadales</taxon>
        <taxon>Dunaliellaceae</taxon>
        <taxon>Dunaliella</taxon>
    </lineage>
</organism>
<comment type="caution">
    <text evidence="2">The sequence shown here is derived from an EMBL/GenBank/DDBJ whole genome shotgun (WGS) entry which is preliminary data.</text>
</comment>
<feature type="region of interest" description="Disordered" evidence="1">
    <location>
        <begin position="231"/>
        <end position="267"/>
    </location>
</feature>
<dbReference type="Proteomes" id="UP000815325">
    <property type="component" value="Unassembled WGS sequence"/>
</dbReference>
<dbReference type="PANTHER" id="PTHR31579:SF1">
    <property type="entry name" value="OS03G0796600 PROTEIN"/>
    <property type="match status" value="1"/>
</dbReference>
<evidence type="ECO:0000313" key="2">
    <source>
        <dbReference type="EMBL" id="KAF5834486.1"/>
    </source>
</evidence>
<name>A0ABQ7GIS2_DUNSA</name>
<dbReference type="PANTHER" id="PTHR31579">
    <property type="entry name" value="OS03G0796600 PROTEIN"/>
    <property type="match status" value="1"/>
</dbReference>
<gene>
    <name evidence="2" type="ORF">DUNSADRAFT_8811</name>
</gene>